<comment type="caution">
    <text evidence="11">The sequence shown here is derived from an EMBL/GenBank/DDBJ whole genome shotgun (WGS) entry which is preliminary data.</text>
</comment>
<sequence length="501" mass="58498">MDYLLFIGLLSSAIAMRWIVARYPYSGYNKPPMFGDFEAQRHWMEVTVNLPINEWYQNSSSNNLTYWGLDYPLYQNSSSNNLTYWGLDYPLLTAYHAYICGWISNKINPTWCALKESHGHESSLHKLFMRYTVFIADLLIYYPAVFYVYRSDVLHKNVATKKFTVLLTNLFYPLLILIDHGHFQYNSISLGLALIAFVMATQSTSFLTSAFFFTLSLNYKQMELYHAVPIFVYLLSAYCFEQRKIKLKTFLSLGTIVILTFFIIWVPVLKHDPIAVLKRLFPFERGLYEDKVANFWCTINLVVKLRSKFTHEALAKICLLTTSLSILPSCFMLFRRPTVRNFYISLFNVSLCFYLFSFQVHEKTILLPCLPLMLLTATYPVECFSFLQFAMISVFPLMVKDNLVLIFWLTFIGFSILALQRIYVHLNQVSLFQLFFSILCITATLPLLIAAIYIQPPSRYPDLWIVLMSVCSCAYFLIILAQFHIYQFKETTFKQNPTKKD</sequence>
<evidence type="ECO:0000256" key="5">
    <source>
        <dbReference type="ARBA" id="ARBA00022679"/>
    </source>
</evidence>
<keyword evidence="7 10" id="KW-0256">Endoplasmic reticulum</keyword>
<dbReference type="GO" id="GO:0042281">
    <property type="term" value="F:dolichyl pyrophosphate Man9GlcNAc2 alpha-1,3-glucosyltransferase activity"/>
    <property type="evidence" value="ECO:0007669"/>
    <property type="project" value="TreeGrafter"/>
</dbReference>
<gene>
    <name evidence="11" type="ORF">KQP761_LOCUS25800</name>
</gene>
<dbReference type="Proteomes" id="UP000663834">
    <property type="component" value="Unassembled WGS sequence"/>
</dbReference>
<dbReference type="AlphaFoldDB" id="A0A816CUR0"/>
<feature type="transmembrane region" description="Helical" evidence="10">
    <location>
        <begin position="403"/>
        <end position="424"/>
    </location>
</feature>
<accession>A0A816CUR0</accession>
<name>A0A816CUR0_9BILA</name>
<feature type="transmembrane region" description="Helical" evidence="10">
    <location>
        <begin position="365"/>
        <end position="391"/>
    </location>
</feature>
<dbReference type="UniPathway" id="UPA00378"/>
<evidence type="ECO:0000256" key="1">
    <source>
        <dbReference type="ARBA" id="ARBA00004477"/>
    </source>
</evidence>
<evidence type="ECO:0000256" key="10">
    <source>
        <dbReference type="RuleBase" id="RU363110"/>
    </source>
</evidence>
<keyword evidence="4 10" id="KW-0328">Glycosyltransferase</keyword>
<evidence type="ECO:0000256" key="2">
    <source>
        <dbReference type="ARBA" id="ARBA00004922"/>
    </source>
</evidence>
<feature type="transmembrane region" description="Helical" evidence="10">
    <location>
        <begin position="128"/>
        <end position="149"/>
    </location>
</feature>
<comment type="pathway">
    <text evidence="2 10">Protein modification; protein glycosylation.</text>
</comment>
<reference evidence="11" key="1">
    <citation type="submission" date="2021-02" db="EMBL/GenBank/DDBJ databases">
        <authorList>
            <person name="Nowell W R."/>
        </authorList>
    </citation>
    <scope>NUCLEOTIDE SEQUENCE</scope>
</reference>
<dbReference type="EMBL" id="CAJNOW010014082">
    <property type="protein sequence ID" value="CAF1628903.1"/>
    <property type="molecule type" value="Genomic_DNA"/>
</dbReference>
<keyword evidence="5 10" id="KW-0808">Transferase</keyword>
<feature type="transmembrane region" description="Helical" evidence="10">
    <location>
        <begin position="430"/>
        <end position="454"/>
    </location>
</feature>
<feature type="transmembrane region" description="Helical" evidence="10">
    <location>
        <begin position="161"/>
        <end position="178"/>
    </location>
</feature>
<evidence type="ECO:0000256" key="3">
    <source>
        <dbReference type="ARBA" id="ARBA00008715"/>
    </source>
</evidence>
<comment type="subcellular location">
    <subcellularLocation>
        <location evidence="1 10">Endoplasmic reticulum membrane</location>
        <topology evidence="1 10">Multi-pass membrane protein</topology>
    </subcellularLocation>
</comment>
<dbReference type="InterPro" id="IPR004856">
    <property type="entry name" value="Glyco_trans_ALG6/ALG8"/>
</dbReference>
<evidence type="ECO:0000313" key="12">
    <source>
        <dbReference type="Proteomes" id="UP000663834"/>
    </source>
</evidence>
<dbReference type="OrthoDB" id="4983at2759"/>
<feature type="transmembrane region" description="Helical" evidence="10">
    <location>
        <begin position="247"/>
        <end position="268"/>
    </location>
</feature>
<dbReference type="PANTHER" id="PTHR12413:SF1">
    <property type="entry name" value="DOLICHYL PYROPHOSPHATE MAN9GLCNAC2 ALPHA-1,3-GLUCOSYLTRANSFERASE"/>
    <property type="match status" value="1"/>
</dbReference>
<keyword evidence="9 10" id="KW-0472">Membrane</keyword>
<feature type="transmembrane region" description="Helical" evidence="10">
    <location>
        <begin position="341"/>
        <end position="359"/>
    </location>
</feature>
<comment type="similarity">
    <text evidence="3 10">Belongs to the ALG6/ALG8 glucosyltransferase family.</text>
</comment>
<organism evidence="11 12">
    <name type="scientific">Rotaria magnacalcarata</name>
    <dbReference type="NCBI Taxonomy" id="392030"/>
    <lineage>
        <taxon>Eukaryota</taxon>
        <taxon>Metazoa</taxon>
        <taxon>Spiralia</taxon>
        <taxon>Gnathifera</taxon>
        <taxon>Rotifera</taxon>
        <taxon>Eurotatoria</taxon>
        <taxon>Bdelloidea</taxon>
        <taxon>Philodinida</taxon>
        <taxon>Philodinidae</taxon>
        <taxon>Rotaria</taxon>
    </lineage>
</organism>
<evidence type="ECO:0000256" key="4">
    <source>
        <dbReference type="ARBA" id="ARBA00022676"/>
    </source>
</evidence>
<protein>
    <recommendedName>
        <fullName evidence="10">Alpha-1,3-glucosyltransferase</fullName>
        <ecNumber evidence="10">2.4.1.-</ecNumber>
    </recommendedName>
</protein>
<feature type="transmembrane region" description="Helical" evidence="10">
    <location>
        <begin position="224"/>
        <end position="240"/>
    </location>
</feature>
<evidence type="ECO:0000256" key="7">
    <source>
        <dbReference type="ARBA" id="ARBA00022824"/>
    </source>
</evidence>
<dbReference type="Pfam" id="PF03155">
    <property type="entry name" value="Alg6_Alg8"/>
    <property type="match status" value="2"/>
</dbReference>
<dbReference type="EC" id="2.4.1.-" evidence="10"/>
<keyword evidence="8 10" id="KW-1133">Transmembrane helix</keyword>
<evidence type="ECO:0000256" key="6">
    <source>
        <dbReference type="ARBA" id="ARBA00022692"/>
    </source>
</evidence>
<feature type="transmembrane region" description="Helical" evidence="10">
    <location>
        <begin position="313"/>
        <end position="334"/>
    </location>
</feature>
<feature type="transmembrane region" description="Helical" evidence="10">
    <location>
        <begin position="463"/>
        <end position="485"/>
    </location>
</feature>
<evidence type="ECO:0000256" key="8">
    <source>
        <dbReference type="ARBA" id="ARBA00022989"/>
    </source>
</evidence>
<keyword evidence="6 10" id="KW-0812">Transmembrane</keyword>
<dbReference type="GO" id="GO:0005789">
    <property type="term" value="C:endoplasmic reticulum membrane"/>
    <property type="evidence" value="ECO:0007669"/>
    <property type="project" value="UniProtKB-SubCell"/>
</dbReference>
<feature type="transmembrane region" description="Helical" evidence="10">
    <location>
        <begin position="190"/>
        <end position="212"/>
    </location>
</feature>
<evidence type="ECO:0000313" key="11">
    <source>
        <dbReference type="EMBL" id="CAF1628903.1"/>
    </source>
</evidence>
<evidence type="ECO:0000256" key="9">
    <source>
        <dbReference type="ARBA" id="ARBA00023136"/>
    </source>
</evidence>
<dbReference type="PANTHER" id="PTHR12413">
    <property type="entry name" value="DOLICHYL GLYCOSYLTRANSFERASE"/>
    <property type="match status" value="1"/>
</dbReference>
<proteinExistence type="inferred from homology"/>